<name>A0ABU4RTD8_9GAMM</name>
<dbReference type="InterPro" id="IPR003749">
    <property type="entry name" value="ThiS/MoaD-like"/>
</dbReference>
<dbReference type="PANTHER" id="PTHR33359">
    <property type="entry name" value="MOLYBDOPTERIN SYNTHASE SULFUR CARRIER SUBUNIT"/>
    <property type="match status" value="1"/>
</dbReference>
<dbReference type="Proteomes" id="UP001273505">
    <property type="component" value="Unassembled WGS sequence"/>
</dbReference>
<dbReference type="CDD" id="cd00754">
    <property type="entry name" value="Ubl_MoaD"/>
    <property type="match status" value="1"/>
</dbReference>
<dbReference type="RefSeq" id="WP_302723162.1">
    <property type="nucleotide sequence ID" value="NZ_JAULRU010000583.1"/>
</dbReference>
<dbReference type="SUPFAM" id="SSF54285">
    <property type="entry name" value="MoaD/ThiS"/>
    <property type="match status" value="1"/>
</dbReference>
<keyword evidence="1" id="KW-0547">Nucleotide-binding</keyword>
<evidence type="ECO:0000256" key="3">
    <source>
        <dbReference type="ARBA" id="ARBA00024247"/>
    </source>
</evidence>
<evidence type="ECO:0000256" key="2">
    <source>
        <dbReference type="ARBA" id="ARBA00024200"/>
    </source>
</evidence>
<sequence length="82" mass="8863">MIRVLFFASLRERLGCDALELACSPGMCVSDAIVELESRGPQWREVFAETQCLAAANQTMVPLSHPLNDGDELALFPPVTGG</sequence>
<dbReference type="Gene3D" id="3.10.20.30">
    <property type="match status" value="1"/>
</dbReference>
<gene>
    <name evidence="4" type="ORF">SCD92_02110</name>
</gene>
<comment type="caution">
    <text evidence="4">The sequence shown here is derived from an EMBL/GenBank/DDBJ whole genome shotgun (WGS) entry which is preliminary data.</text>
</comment>
<protein>
    <recommendedName>
        <fullName evidence="3">Molybdopterin synthase sulfur carrier subunit</fullName>
    </recommendedName>
</protein>
<dbReference type="Pfam" id="PF02597">
    <property type="entry name" value="ThiS"/>
    <property type="match status" value="1"/>
</dbReference>
<dbReference type="InterPro" id="IPR044672">
    <property type="entry name" value="MOCS2A"/>
</dbReference>
<reference evidence="4 5" key="1">
    <citation type="submission" date="2023-11" db="EMBL/GenBank/DDBJ databases">
        <title>Gilvimarinus fulvus sp. nov., isolated from the surface of Kelp.</title>
        <authorList>
            <person name="Sun Y.Y."/>
            <person name="Gong Y."/>
            <person name="Du Z.J."/>
        </authorList>
    </citation>
    <scope>NUCLEOTIDE SEQUENCE [LARGE SCALE GENOMIC DNA]</scope>
    <source>
        <strain evidence="4 5">SDUM040013</strain>
    </source>
</reference>
<proteinExistence type="inferred from homology"/>
<keyword evidence="5" id="KW-1185">Reference proteome</keyword>
<dbReference type="InterPro" id="IPR012675">
    <property type="entry name" value="Beta-grasp_dom_sf"/>
</dbReference>
<dbReference type="InterPro" id="IPR016155">
    <property type="entry name" value="Mopterin_synth/thiamin_S_b"/>
</dbReference>
<dbReference type="EMBL" id="JAXAFO010000002">
    <property type="protein sequence ID" value="MDX6848135.1"/>
    <property type="molecule type" value="Genomic_DNA"/>
</dbReference>
<evidence type="ECO:0000313" key="4">
    <source>
        <dbReference type="EMBL" id="MDX6848135.1"/>
    </source>
</evidence>
<dbReference type="PANTHER" id="PTHR33359:SF1">
    <property type="entry name" value="MOLYBDOPTERIN SYNTHASE SULFUR CARRIER SUBUNIT"/>
    <property type="match status" value="1"/>
</dbReference>
<accession>A0ABU4RTD8</accession>
<comment type="similarity">
    <text evidence="2">Belongs to the MoaD family.</text>
</comment>
<evidence type="ECO:0000313" key="5">
    <source>
        <dbReference type="Proteomes" id="UP001273505"/>
    </source>
</evidence>
<organism evidence="4 5">
    <name type="scientific">Gilvimarinus gilvus</name>
    <dbReference type="NCBI Taxonomy" id="3058038"/>
    <lineage>
        <taxon>Bacteria</taxon>
        <taxon>Pseudomonadati</taxon>
        <taxon>Pseudomonadota</taxon>
        <taxon>Gammaproteobacteria</taxon>
        <taxon>Cellvibrionales</taxon>
        <taxon>Cellvibrionaceae</taxon>
        <taxon>Gilvimarinus</taxon>
    </lineage>
</organism>
<evidence type="ECO:0000256" key="1">
    <source>
        <dbReference type="ARBA" id="ARBA00022741"/>
    </source>
</evidence>